<evidence type="ECO:0000256" key="1">
    <source>
        <dbReference type="SAM" id="Phobius"/>
    </source>
</evidence>
<dbReference type="EMBL" id="FPKU01000003">
    <property type="protein sequence ID" value="SFZ86287.1"/>
    <property type="molecule type" value="Genomic_DNA"/>
</dbReference>
<keyword evidence="3" id="KW-1185">Reference proteome</keyword>
<dbReference type="Proteomes" id="UP000183447">
    <property type="component" value="Unassembled WGS sequence"/>
</dbReference>
<dbReference type="STRING" id="665118.SAMN02983003_3467"/>
<accession>A0A1K2I216</accession>
<reference evidence="2 3" key="1">
    <citation type="submission" date="2016-11" db="EMBL/GenBank/DDBJ databases">
        <authorList>
            <person name="Jaros S."/>
            <person name="Januszkiewicz K."/>
            <person name="Wedrychowicz H."/>
        </authorList>
    </citation>
    <scope>NUCLEOTIDE SEQUENCE [LARGE SCALE GENOMIC DNA]</scope>
    <source>
        <strain evidence="2 3">ATCC 23634</strain>
    </source>
</reference>
<protein>
    <submittedName>
        <fullName evidence="2">Uncharacterized protein</fullName>
    </submittedName>
</protein>
<dbReference type="RefSeq" id="WP_143145865.1">
    <property type="nucleotide sequence ID" value="NZ_FPKU01000003.1"/>
</dbReference>
<evidence type="ECO:0000313" key="3">
    <source>
        <dbReference type="Proteomes" id="UP000183447"/>
    </source>
</evidence>
<feature type="transmembrane region" description="Helical" evidence="1">
    <location>
        <begin position="46"/>
        <end position="69"/>
    </location>
</feature>
<dbReference type="OrthoDB" id="7277252at2"/>
<proteinExistence type="predicted"/>
<keyword evidence="1" id="KW-1133">Transmembrane helix</keyword>
<organism evidence="2 3">
    <name type="scientific">Devosia enhydra</name>
    <dbReference type="NCBI Taxonomy" id="665118"/>
    <lineage>
        <taxon>Bacteria</taxon>
        <taxon>Pseudomonadati</taxon>
        <taxon>Pseudomonadota</taxon>
        <taxon>Alphaproteobacteria</taxon>
        <taxon>Hyphomicrobiales</taxon>
        <taxon>Devosiaceae</taxon>
        <taxon>Devosia</taxon>
    </lineage>
</organism>
<evidence type="ECO:0000313" key="2">
    <source>
        <dbReference type="EMBL" id="SFZ86287.1"/>
    </source>
</evidence>
<gene>
    <name evidence="2" type="ORF">SAMN02983003_3467</name>
</gene>
<sequence>MRAMRAGLMPLIAGFVLWSLGFVALYGLNAVGCAMGWHLLGSEPLTLQRLMLVLVLAATLAGVGALTLAQRREVGRQTQGREGLILRAGYWASLAALGATLFTFAPVFALSTCI</sequence>
<feature type="transmembrane region" description="Helical" evidence="1">
    <location>
        <begin position="90"/>
        <end position="111"/>
    </location>
</feature>
<dbReference type="AlphaFoldDB" id="A0A1K2I216"/>
<keyword evidence="1" id="KW-0812">Transmembrane</keyword>
<name>A0A1K2I216_9HYPH</name>
<keyword evidence="1" id="KW-0472">Membrane</keyword>